<feature type="compositionally biased region" description="Low complexity" evidence="3">
    <location>
        <begin position="154"/>
        <end position="165"/>
    </location>
</feature>
<evidence type="ECO:0000256" key="3">
    <source>
        <dbReference type="SAM" id="MobiDB-lite"/>
    </source>
</evidence>
<keyword evidence="1" id="KW-0645">Protease</keyword>
<feature type="compositionally biased region" description="Polar residues" evidence="3">
    <location>
        <begin position="166"/>
        <end position="181"/>
    </location>
</feature>
<dbReference type="GO" id="GO:0006508">
    <property type="term" value="P:proteolysis"/>
    <property type="evidence" value="ECO:0007669"/>
    <property type="project" value="UniProtKB-KW"/>
</dbReference>
<feature type="region of interest" description="Disordered" evidence="3">
    <location>
        <begin position="257"/>
        <end position="285"/>
    </location>
</feature>
<dbReference type="EMBL" id="CAJJDO010000005">
    <property type="protein sequence ID" value="CAD8136786.1"/>
    <property type="molecule type" value="Genomic_DNA"/>
</dbReference>
<dbReference type="OrthoDB" id="312885at2759"/>
<comment type="caution">
    <text evidence="5">The sequence shown here is derived from an EMBL/GenBank/DDBJ whole genome shotgun (WGS) entry which is preliminary data.</text>
</comment>
<evidence type="ECO:0000259" key="4">
    <source>
        <dbReference type="PROSITE" id="PS50600"/>
    </source>
</evidence>
<dbReference type="GO" id="GO:0008234">
    <property type="term" value="F:cysteine-type peptidase activity"/>
    <property type="evidence" value="ECO:0007669"/>
    <property type="project" value="InterPro"/>
</dbReference>
<name>A0A8S1S954_9CILI</name>
<feature type="domain" description="Ubiquitin-like protease family profile" evidence="4">
    <location>
        <begin position="323"/>
        <end position="504"/>
    </location>
</feature>
<proteinExistence type="predicted"/>
<gene>
    <name evidence="5" type="ORF">PPENT_87.1.T0050345</name>
</gene>
<evidence type="ECO:0000313" key="6">
    <source>
        <dbReference type="Proteomes" id="UP000689195"/>
    </source>
</evidence>
<dbReference type="PROSITE" id="PS50600">
    <property type="entry name" value="ULP_PROTEASE"/>
    <property type="match status" value="1"/>
</dbReference>
<feature type="compositionally biased region" description="Polar residues" evidence="3">
    <location>
        <begin position="275"/>
        <end position="285"/>
    </location>
</feature>
<protein>
    <recommendedName>
        <fullName evidence="4">Ubiquitin-like protease family profile domain-containing protein</fullName>
    </recommendedName>
</protein>
<feature type="compositionally biased region" description="Low complexity" evidence="3">
    <location>
        <begin position="257"/>
        <end position="267"/>
    </location>
</feature>
<dbReference type="AlphaFoldDB" id="A0A8S1S954"/>
<evidence type="ECO:0000256" key="2">
    <source>
        <dbReference type="ARBA" id="ARBA00022801"/>
    </source>
</evidence>
<sequence>MNQRRYKKKITSQQQQQETPLKLKLKEKFGQNIFYIQPNNYSIEMKQFNFRNPTYGVTVEYKFLAKIQECDYLESSQLQFFMNLFRKAYSKVKLAAATCYFFSDLVLTSQKPQQSQQQPQIIKIDWKRPNVEVKSQEQNKIEDPLNQIIQKEISSQQNNQQKSNQDSLETKNLSLNNNDKSQLTQLQKQEKEQEINNDKVEQQPPQSQIIPSNSINQLKQSLQEEQNQLDQNKKQDNNNIDIPKKNNLCSQKFQLTQQNQKNNQTKTDQFKKNSQQDSALQKQEINPTTNNIKQNEEKNQQQNVSLNQQKIDKALIYENKAQDKIVQKQIDPIVQEKQKVPFEQVPEKQKVPFEQVPVKQVQVETQIQQSQPEKKYHFQIINITQEVAPPQEIIQKSQLGQLMKQFAEINNLQVDQLKDQDYWFFPVNILQTHWISVVVQFNPKQIYYFDSYYEKIDPLIIKGIHSVLEHQNVDPQNFQIKPIYNQQTNNYDCGIFLLLSLLYTLKNQEYNYNQRLVDKFRRQLLYNLAVIGAQIDINKDSFEYLIALE</sequence>
<evidence type="ECO:0000313" key="5">
    <source>
        <dbReference type="EMBL" id="CAD8136786.1"/>
    </source>
</evidence>
<feature type="region of interest" description="Disordered" evidence="3">
    <location>
        <begin position="154"/>
        <end position="245"/>
    </location>
</feature>
<keyword evidence="6" id="KW-1185">Reference proteome</keyword>
<dbReference type="Proteomes" id="UP000689195">
    <property type="component" value="Unassembled WGS sequence"/>
</dbReference>
<keyword evidence="2" id="KW-0378">Hydrolase</keyword>
<feature type="compositionally biased region" description="Basic and acidic residues" evidence="3">
    <location>
        <begin position="188"/>
        <end position="201"/>
    </location>
</feature>
<evidence type="ECO:0000256" key="1">
    <source>
        <dbReference type="ARBA" id="ARBA00022670"/>
    </source>
</evidence>
<organism evidence="5 6">
    <name type="scientific">Paramecium pentaurelia</name>
    <dbReference type="NCBI Taxonomy" id="43138"/>
    <lineage>
        <taxon>Eukaryota</taxon>
        <taxon>Sar</taxon>
        <taxon>Alveolata</taxon>
        <taxon>Ciliophora</taxon>
        <taxon>Intramacronucleata</taxon>
        <taxon>Oligohymenophorea</taxon>
        <taxon>Peniculida</taxon>
        <taxon>Parameciidae</taxon>
        <taxon>Paramecium</taxon>
    </lineage>
</organism>
<dbReference type="InterPro" id="IPR003653">
    <property type="entry name" value="Peptidase_C48_C"/>
</dbReference>
<accession>A0A8S1S954</accession>
<dbReference type="Pfam" id="PF02902">
    <property type="entry name" value="Peptidase_C48"/>
    <property type="match status" value="1"/>
</dbReference>
<reference evidence="5" key="1">
    <citation type="submission" date="2021-01" db="EMBL/GenBank/DDBJ databases">
        <authorList>
            <consortium name="Genoscope - CEA"/>
            <person name="William W."/>
        </authorList>
    </citation>
    <scope>NUCLEOTIDE SEQUENCE</scope>
</reference>
<feature type="compositionally biased region" description="Low complexity" evidence="3">
    <location>
        <begin position="202"/>
        <end position="217"/>
    </location>
</feature>